<evidence type="ECO:0000313" key="7">
    <source>
        <dbReference type="RefSeq" id="XP_020033871.1"/>
    </source>
</evidence>
<feature type="compositionally biased region" description="Low complexity" evidence="4">
    <location>
        <begin position="307"/>
        <end position="322"/>
    </location>
</feature>
<dbReference type="InterPro" id="IPR013766">
    <property type="entry name" value="Thioredoxin_domain"/>
</dbReference>
<evidence type="ECO:0000259" key="5">
    <source>
        <dbReference type="SMART" id="SM00562"/>
    </source>
</evidence>
<dbReference type="GO" id="GO:0006183">
    <property type="term" value="P:GTP biosynthetic process"/>
    <property type="evidence" value="ECO:0007669"/>
    <property type="project" value="InterPro"/>
</dbReference>
<accession>A0A8B7VPH1</accession>
<dbReference type="RefSeq" id="XP_020033871.1">
    <property type="nucleotide sequence ID" value="XM_020178282.1"/>
</dbReference>
<comment type="similarity">
    <text evidence="1 2 3">Belongs to the NDK family.</text>
</comment>
<dbReference type="RefSeq" id="XP_020033871.1">
    <property type="nucleotide sequence ID" value="XM_020178282.2"/>
</dbReference>
<dbReference type="AlphaFoldDB" id="A0A8B7VPH1"/>
<dbReference type="SMART" id="SM00562">
    <property type="entry name" value="NDK"/>
    <property type="match status" value="1"/>
</dbReference>
<reference evidence="7" key="1">
    <citation type="submission" date="2025-08" db="UniProtKB">
        <authorList>
            <consortium name="RefSeq"/>
        </authorList>
    </citation>
    <scope>IDENTIFICATION</scope>
    <source>
        <tissue evidence="7">Leukocyte</tissue>
    </source>
</reference>
<evidence type="ECO:0000256" key="3">
    <source>
        <dbReference type="RuleBase" id="RU004011"/>
    </source>
</evidence>
<dbReference type="SUPFAM" id="SSF52833">
    <property type="entry name" value="Thioredoxin-like"/>
    <property type="match status" value="1"/>
</dbReference>
<dbReference type="InterPro" id="IPR034907">
    <property type="entry name" value="NDK-like_dom"/>
</dbReference>
<name>A0A8B7VPH1_CASCN</name>
<dbReference type="PANTHER" id="PTHR46135:SF1">
    <property type="entry name" value="THIOREDOXIN DOMAIN-CONTAINING PROTEIN 6"/>
    <property type="match status" value="1"/>
</dbReference>
<dbReference type="InterPro" id="IPR017937">
    <property type="entry name" value="Thioredoxin_CS"/>
</dbReference>
<dbReference type="PRINTS" id="PR01243">
    <property type="entry name" value="NUCDPKINASE"/>
</dbReference>
<dbReference type="PROSITE" id="PS00194">
    <property type="entry name" value="THIOREDOXIN_1"/>
    <property type="match status" value="1"/>
</dbReference>
<evidence type="ECO:0000256" key="2">
    <source>
        <dbReference type="PROSITE-ProRule" id="PRU00706"/>
    </source>
</evidence>
<dbReference type="GO" id="GO:0004550">
    <property type="term" value="F:nucleoside diphosphate kinase activity"/>
    <property type="evidence" value="ECO:0007669"/>
    <property type="project" value="InterPro"/>
</dbReference>
<gene>
    <name evidence="7" type="primary">Nme9</name>
</gene>
<dbReference type="KEGG" id="ccan:109695641"/>
<dbReference type="Proteomes" id="UP001732720">
    <property type="component" value="Chromosome 17"/>
</dbReference>
<feature type="domain" description="Nucleoside diphosphate kinase-like" evidence="5">
    <location>
        <begin position="158"/>
        <end position="302"/>
    </location>
</feature>
<dbReference type="Gene3D" id="3.40.30.10">
    <property type="entry name" value="Glutaredoxin"/>
    <property type="match status" value="1"/>
</dbReference>
<sequence>MGSKKKEIALQVDISTQELWEEMLSSKGLTVVDVYQGWCGPCKPVVSLFQRMRIEVGLDRLHFALAEADCLDDLEKHRGKCEPTFLFYAGGELVAVVRGANAPLLQKTILDQLEAEKEVLAGGRERRVIKGEAISGEDECFSHEKGDGEDEDIVSSEKTCTLAIIKPDAVVHGKTDEIIVKIQEAGFDILKNEERTMTEAEMRLFYQHRAREEAFEMLVYHMCSGPSHLLILTKTEGTEDVVTAWRALMGPCDPDVARREQPESLRAQYGTEMPFNAVHGSQDREDANRELGLLFPSFKFSDKGPEAPEGAEAEGAAGPTEALRIPENMD</sequence>
<dbReference type="CTD" id="347736"/>
<evidence type="ECO:0000256" key="1">
    <source>
        <dbReference type="ARBA" id="ARBA00008142"/>
    </source>
</evidence>
<dbReference type="Pfam" id="PF00334">
    <property type="entry name" value="NDK"/>
    <property type="match status" value="1"/>
</dbReference>
<dbReference type="InterPro" id="IPR036850">
    <property type="entry name" value="NDK-like_dom_sf"/>
</dbReference>
<dbReference type="Pfam" id="PF00085">
    <property type="entry name" value="Thioredoxin"/>
    <property type="match status" value="1"/>
</dbReference>
<keyword evidence="6" id="KW-1185">Reference proteome</keyword>
<dbReference type="Gene3D" id="3.30.70.141">
    <property type="entry name" value="Nucleoside diphosphate kinase-like domain"/>
    <property type="match status" value="1"/>
</dbReference>
<comment type="caution">
    <text evidence="2">Lacks conserved residue(s) required for the propagation of feature annotation.</text>
</comment>
<dbReference type="SUPFAM" id="SSF54919">
    <property type="entry name" value="Nucleoside diphosphate kinase, NDK"/>
    <property type="match status" value="1"/>
</dbReference>
<dbReference type="GeneID" id="109695641"/>
<dbReference type="PROSITE" id="PS51374">
    <property type="entry name" value="NDPK_LIKE"/>
    <property type="match status" value="1"/>
</dbReference>
<organism evidence="7">
    <name type="scientific">Castor canadensis</name>
    <name type="common">American beaver</name>
    <dbReference type="NCBI Taxonomy" id="51338"/>
    <lineage>
        <taxon>Eukaryota</taxon>
        <taxon>Metazoa</taxon>
        <taxon>Chordata</taxon>
        <taxon>Craniata</taxon>
        <taxon>Vertebrata</taxon>
        <taxon>Euteleostomi</taxon>
        <taxon>Mammalia</taxon>
        <taxon>Eutheria</taxon>
        <taxon>Euarchontoglires</taxon>
        <taxon>Glires</taxon>
        <taxon>Rodentia</taxon>
        <taxon>Castorimorpha</taxon>
        <taxon>Castoridae</taxon>
        <taxon>Castor</taxon>
    </lineage>
</organism>
<dbReference type="RefSeq" id="XP_073915243.1">
    <property type="nucleotide sequence ID" value="XM_074059142.1"/>
</dbReference>
<protein>
    <submittedName>
        <fullName evidence="7">Thioredoxin domain-containing protein 6</fullName>
    </submittedName>
</protein>
<dbReference type="GO" id="GO:0006241">
    <property type="term" value="P:CTP biosynthetic process"/>
    <property type="evidence" value="ECO:0007669"/>
    <property type="project" value="InterPro"/>
</dbReference>
<feature type="region of interest" description="Disordered" evidence="4">
    <location>
        <begin position="302"/>
        <end position="330"/>
    </location>
</feature>
<dbReference type="OrthoDB" id="10263751at2759"/>
<dbReference type="InterPro" id="IPR036249">
    <property type="entry name" value="Thioredoxin-like_sf"/>
</dbReference>
<dbReference type="InterPro" id="IPR051766">
    <property type="entry name" value="TXND_domain-containing"/>
</dbReference>
<dbReference type="InterPro" id="IPR001564">
    <property type="entry name" value="Nucleoside_diP_kinase"/>
</dbReference>
<dbReference type="PANTHER" id="PTHR46135">
    <property type="entry name" value="NME/NM23 FAMILY MEMBER 8"/>
    <property type="match status" value="1"/>
</dbReference>
<proteinExistence type="inferred from homology"/>
<dbReference type="GO" id="GO:0006228">
    <property type="term" value="P:UTP biosynthetic process"/>
    <property type="evidence" value="ECO:0007669"/>
    <property type="project" value="InterPro"/>
</dbReference>
<dbReference type="RefSeq" id="XP_073915242.1">
    <property type="nucleotide sequence ID" value="XM_074059141.1"/>
</dbReference>
<evidence type="ECO:0000313" key="6">
    <source>
        <dbReference type="Proteomes" id="UP001732720"/>
    </source>
</evidence>
<dbReference type="CDD" id="cd04416">
    <property type="entry name" value="NDPk_TX"/>
    <property type="match status" value="1"/>
</dbReference>
<dbReference type="CDD" id="cd02948">
    <property type="entry name" value="TRX_NDPK"/>
    <property type="match status" value="1"/>
</dbReference>
<evidence type="ECO:0000256" key="4">
    <source>
        <dbReference type="SAM" id="MobiDB-lite"/>
    </source>
</evidence>